<feature type="region of interest" description="Disordered" evidence="1">
    <location>
        <begin position="85"/>
        <end position="116"/>
    </location>
</feature>
<dbReference type="Proteomes" id="UP000269974">
    <property type="component" value="Unassembled WGS sequence"/>
</dbReference>
<evidence type="ECO:0000313" key="3">
    <source>
        <dbReference type="Proteomes" id="UP000269974"/>
    </source>
</evidence>
<organism evidence="2 3">
    <name type="scientific">Actinobaculum suis</name>
    <dbReference type="NCBI Taxonomy" id="1657"/>
    <lineage>
        <taxon>Bacteria</taxon>
        <taxon>Bacillati</taxon>
        <taxon>Actinomycetota</taxon>
        <taxon>Actinomycetes</taxon>
        <taxon>Actinomycetales</taxon>
        <taxon>Actinomycetaceae</taxon>
        <taxon>Actinobaculum</taxon>
    </lineage>
</organism>
<reference evidence="2 3" key="1">
    <citation type="submission" date="2018-11" db="EMBL/GenBank/DDBJ databases">
        <authorList>
            <consortium name="Pathogen Informatics"/>
        </authorList>
    </citation>
    <scope>NUCLEOTIDE SEQUENCE [LARGE SCALE GENOMIC DNA]</scope>
    <source>
        <strain evidence="2 3">NCTC10327</strain>
    </source>
</reference>
<gene>
    <name evidence="2" type="ORF">NCTC10327_00478</name>
</gene>
<evidence type="ECO:0000313" key="2">
    <source>
        <dbReference type="EMBL" id="VDG75793.1"/>
    </source>
</evidence>
<accession>A0A7Z8Y8S5</accession>
<feature type="compositionally biased region" description="Gly residues" evidence="1">
    <location>
        <begin position="99"/>
        <end position="109"/>
    </location>
</feature>
<dbReference type="AlphaFoldDB" id="A0A7Z8Y8S5"/>
<proteinExistence type="predicted"/>
<name>A0A7Z8Y8S5_9ACTO</name>
<comment type="caution">
    <text evidence="2">The sequence shown here is derived from an EMBL/GenBank/DDBJ whole genome shotgun (WGS) entry which is preliminary data.</text>
</comment>
<sequence>MEFPGRRSELDEMTDKVFQAEIAALEVKRVAMRKLVAAVEVMEQAHAEVLKQRDALEAAGMRRASIIKAVAPSTLAARVLRSKAQNLQAQKDVSRSGEGEGGVSGGPGMAGEEHHE</sequence>
<evidence type="ECO:0000256" key="1">
    <source>
        <dbReference type="SAM" id="MobiDB-lite"/>
    </source>
</evidence>
<dbReference type="RefSeq" id="WP_185933728.1">
    <property type="nucleotide sequence ID" value="NZ_UYIO01000001.1"/>
</dbReference>
<protein>
    <submittedName>
        <fullName evidence="2">Uncharacterized protein</fullName>
    </submittedName>
</protein>
<dbReference type="EMBL" id="UYIO01000001">
    <property type="protein sequence ID" value="VDG75793.1"/>
    <property type="molecule type" value="Genomic_DNA"/>
</dbReference>